<name>A0ABN7VRL0_GIGMA</name>
<comment type="caution">
    <text evidence="1">The sequence shown here is derived from an EMBL/GenBank/DDBJ whole genome shotgun (WGS) entry which is preliminary data.</text>
</comment>
<feature type="non-terminal residue" evidence="1">
    <location>
        <position position="62"/>
    </location>
</feature>
<sequence>MFDNLEVFSDKPSNVLVERDQNIFDGQNEKAKGINVQNNNAKGVDDQNYDAKAINSKTMMLK</sequence>
<protein>
    <submittedName>
        <fullName evidence="1">19026_t:CDS:1</fullName>
    </submittedName>
</protein>
<evidence type="ECO:0000313" key="1">
    <source>
        <dbReference type="EMBL" id="CAG8794869.1"/>
    </source>
</evidence>
<reference evidence="1 2" key="1">
    <citation type="submission" date="2021-06" db="EMBL/GenBank/DDBJ databases">
        <authorList>
            <person name="Kallberg Y."/>
            <person name="Tangrot J."/>
            <person name="Rosling A."/>
        </authorList>
    </citation>
    <scope>NUCLEOTIDE SEQUENCE [LARGE SCALE GENOMIC DNA]</scope>
    <source>
        <strain evidence="1 2">120-4 pot B 10/14</strain>
    </source>
</reference>
<dbReference type="Proteomes" id="UP000789901">
    <property type="component" value="Unassembled WGS sequence"/>
</dbReference>
<keyword evidence="2" id="KW-1185">Reference proteome</keyword>
<accession>A0ABN7VRL0</accession>
<gene>
    <name evidence="1" type="ORF">GMARGA_LOCUS21868</name>
</gene>
<dbReference type="EMBL" id="CAJVQB010020599">
    <property type="protein sequence ID" value="CAG8794869.1"/>
    <property type="molecule type" value="Genomic_DNA"/>
</dbReference>
<organism evidence="1 2">
    <name type="scientific">Gigaspora margarita</name>
    <dbReference type="NCBI Taxonomy" id="4874"/>
    <lineage>
        <taxon>Eukaryota</taxon>
        <taxon>Fungi</taxon>
        <taxon>Fungi incertae sedis</taxon>
        <taxon>Mucoromycota</taxon>
        <taxon>Glomeromycotina</taxon>
        <taxon>Glomeromycetes</taxon>
        <taxon>Diversisporales</taxon>
        <taxon>Gigasporaceae</taxon>
        <taxon>Gigaspora</taxon>
    </lineage>
</organism>
<proteinExistence type="predicted"/>
<evidence type="ECO:0000313" key="2">
    <source>
        <dbReference type="Proteomes" id="UP000789901"/>
    </source>
</evidence>